<dbReference type="AlphaFoldDB" id="A0A4P9XBF0"/>
<dbReference type="EMBL" id="ML014136">
    <property type="protein sequence ID" value="RKP02718.1"/>
    <property type="molecule type" value="Genomic_DNA"/>
</dbReference>
<name>A0A4P9XBF0_9FUNG</name>
<dbReference type="InterPro" id="IPR043127">
    <property type="entry name" value="Sec-1-like_dom3a"/>
</dbReference>
<evidence type="ECO:0000313" key="3">
    <source>
        <dbReference type="EMBL" id="RKP02718.1"/>
    </source>
</evidence>
<evidence type="ECO:0000256" key="1">
    <source>
        <dbReference type="ARBA" id="ARBA00009884"/>
    </source>
</evidence>
<evidence type="ECO:0008006" key="5">
    <source>
        <dbReference type="Google" id="ProtNLM"/>
    </source>
</evidence>
<sequence length="578" mass="64593">MDAIKAVQFYLNRMLSDVPGMKVLLLDDETTTIISLAYTQSQLLAKEVFLIDKLSNVSREKMKHMKCVCFLRPMDDAIQAVIDELRDPKYMKYYLYFTNTLRKSSLERLAEADEFEAVCEVQEYYADYLAINPTLCALPLLGPEHPLTGEQPQVWDARALNRSVEGVLAILLSLKKKPLIRYERQSPLAKKLASEVQYQIGQEGQLFDFRKADTPPILLIVDRMSDPVTPLLTQWTYQAMVHELIGIVNGRVDLSYVKDARPELRDIVLSCEHDTFYRQNMFLDLGDLGANIKTYVEEYQVKHKSNMQIESITDMKRFMEDYPDFRKLSGNVTKHVTLVGELSRLVGEQQLMAVGELEQNLAAVDSHATDLRALQALLETPGIPDSAKLRLVLLYALRYERHPNSALPQLTDALARGGLSEGKMRLVADLLAAARPEQRAEDHGDPADVFARTKHVLRGLKGVENVFTQHTPRLVRTLRDLLRGRLRDAAYPFVDGATRDKPQDVVVFVVGGVTYAEAREVHVLNAETPGVRILLSGTAVHNSASFLRDVSLAAARYRKSSGGGGGMGGASPPGRGAA</sequence>
<reference evidence="4" key="1">
    <citation type="journal article" date="2018" name="Nat. Microbiol.">
        <title>Leveraging single-cell genomics to expand the fungal tree of life.</title>
        <authorList>
            <person name="Ahrendt S.R."/>
            <person name="Quandt C.A."/>
            <person name="Ciobanu D."/>
            <person name="Clum A."/>
            <person name="Salamov A."/>
            <person name="Andreopoulos B."/>
            <person name="Cheng J.F."/>
            <person name="Woyke T."/>
            <person name="Pelin A."/>
            <person name="Henrissat B."/>
            <person name="Reynolds N.K."/>
            <person name="Benny G.L."/>
            <person name="Smith M.E."/>
            <person name="James T.Y."/>
            <person name="Grigoriev I.V."/>
        </authorList>
    </citation>
    <scope>NUCLEOTIDE SEQUENCE [LARGE SCALE GENOMIC DNA]</scope>
    <source>
        <strain evidence="4">ATCC 52028</strain>
    </source>
</reference>
<dbReference type="Gene3D" id="1.25.40.60">
    <property type="match status" value="1"/>
</dbReference>
<dbReference type="Gene3D" id="3.90.830.10">
    <property type="entry name" value="Syntaxin Binding Protein 1, Chain A, domain 2"/>
    <property type="match status" value="1"/>
</dbReference>
<dbReference type="InterPro" id="IPR001619">
    <property type="entry name" value="Sec1-like"/>
</dbReference>
<proteinExistence type="inferred from homology"/>
<dbReference type="InterPro" id="IPR036045">
    <property type="entry name" value="Sec1-like_sf"/>
</dbReference>
<evidence type="ECO:0000256" key="2">
    <source>
        <dbReference type="SAM" id="MobiDB-lite"/>
    </source>
</evidence>
<dbReference type="Gene3D" id="3.40.50.2060">
    <property type="match status" value="1"/>
</dbReference>
<dbReference type="InterPro" id="IPR027482">
    <property type="entry name" value="Sec1-like_dom2"/>
</dbReference>
<dbReference type="OrthoDB" id="10266265at2759"/>
<dbReference type="Proteomes" id="UP000274922">
    <property type="component" value="Unassembled WGS sequence"/>
</dbReference>
<dbReference type="PANTHER" id="PTHR11679">
    <property type="entry name" value="VESICLE PROTEIN SORTING-ASSOCIATED"/>
    <property type="match status" value="1"/>
</dbReference>
<evidence type="ECO:0000313" key="4">
    <source>
        <dbReference type="Proteomes" id="UP000274922"/>
    </source>
</evidence>
<organism evidence="3 4">
    <name type="scientific">Caulochytrium protostelioides</name>
    <dbReference type="NCBI Taxonomy" id="1555241"/>
    <lineage>
        <taxon>Eukaryota</taxon>
        <taxon>Fungi</taxon>
        <taxon>Fungi incertae sedis</taxon>
        <taxon>Chytridiomycota</taxon>
        <taxon>Chytridiomycota incertae sedis</taxon>
        <taxon>Chytridiomycetes</taxon>
        <taxon>Caulochytriales</taxon>
        <taxon>Caulochytriaceae</taxon>
        <taxon>Caulochytrium</taxon>
    </lineage>
</organism>
<gene>
    <name evidence="3" type="ORF">CXG81DRAFT_10442</name>
</gene>
<comment type="similarity">
    <text evidence="1">Belongs to the STXBP/unc-18/SEC1 family.</text>
</comment>
<dbReference type="GO" id="GO:0016192">
    <property type="term" value="P:vesicle-mediated transport"/>
    <property type="evidence" value="ECO:0007669"/>
    <property type="project" value="InterPro"/>
</dbReference>
<dbReference type="SUPFAM" id="SSF56815">
    <property type="entry name" value="Sec1/munc18-like (SM) proteins"/>
    <property type="match status" value="1"/>
</dbReference>
<feature type="region of interest" description="Disordered" evidence="2">
    <location>
        <begin position="559"/>
        <end position="578"/>
    </location>
</feature>
<protein>
    <recommendedName>
        <fullName evidence="5">Sec1-like protein</fullName>
    </recommendedName>
</protein>
<dbReference type="InterPro" id="IPR043154">
    <property type="entry name" value="Sec-1-like_dom1"/>
</dbReference>
<accession>A0A4P9XBF0</accession>
<dbReference type="Pfam" id="PF00995">
    <property type="entry name" value="Sec1"/>
    <property type="match status" value="1"/>
</dbReference>
<keyword evidence="4" id="KW-1185">Reference proteome</keyword>
<dbReference type="Gene3D" id="3.40.50.1910">
    <property type="match status" value="1"/>
</dbReference>
<dbReference type="PIRSF" id="PIRSF005715">
    <property type="entry name" value="VPS45_Sec1"/>
    <property type="match status" value="1"/>
</dbReference>
<feature type="compositionally biased region" description="Gly residues" evidence="2">
    <location>
        <begin position="561"/>
        <end position="578"/>
    </location>
</feature>
<dbReference type="STRING" id="1555241.A0A4P9XBF0"/>